<dbReference type="EMBL" id="CP015607">
    <property type="protein sequence ID" value="APT48138.1"/>
    <property type="molecule type" value="Genomic_DNA"/>
</dbReference>
<reference evidence="8 9" key="1">
    <citation type="submission" date="2016-05" db="EMBL/GenBank/DDBJ databases">
        <title>Complete Genome and Methylome Analysis of Psychrotrophic Bacterial Isolates from Antarctic Lake Untersee.</title>
        <authorList>
            <person name="Fomenkov A."/>
            <person name="Akimov V.N."/>
            <person name="Vasilyeva L.V."/>
            <person name="Andersen D."/>
            <person name="Vincze T."/>
            <person name="Roberts R.J."/>
        </authorList>
    </citation>
    <scope>NUCLEOTIDE SEQUENCE [LARGE SCALE GENOMIC DNA]</scope>
    <source>
        <strain evidence="8 9">U14-5</strain>
    </source>
</reference>
<feature type="transmembrane region" description="Helical" evidence="7">
    <location>
        <begin position="46"/>
        <end position="66"/>
    </location>
</feature>
<dbReference type="RefSeq" id="WP_024423538.1">
    <property type="nucleotide sequence ID" value="NZ_BSYL01000001.1"/>
</dbReference>
<dbReference type="Gene3D" id="1.10.3720.10">
    <property type="entry name" value="MetI-like"/>
    <property type="match status" value="1"/>
</dbReference>
<evidence type="ECO:0000256" key="1">
    <source>
        <dbReference type="ARBA" id="ARBA00004651"/>
    </source>
</evidence>
<evidence type="ECO:0000256" key="3">
    <source>
        <dbReference type="ARBA" id="ARBA00022475"/>
    </source>
</evidence>
<keyword evidence="5 7" id="KW-1133">Transmembrane helix</keyword>
<keyword evidence="4 7" id="KW-0812">Transmembrane</keyword>
<dbReference type="CDD" id="cd06261">
    <property type="entry name" value="TM_PBP2"/>
    <property type="match status" value="1"/>
</dbReference>
<keyword evidence="2 7" id="KW-0813">Transport</keyword>
<dbReference type="KEGG" id="bsaf:BSL056_17245"/>
<proteinExistence type="inferred from homology"/>
<evidence type="ECO:0000256" key="6">
    <source>
        <dbReference type="ARBA" id="ARBA00023136"/>
    </source>
</evidence>
<dbReference type="Pfam" id="PF00528">
    <property type="entry name" value="BPD_transp_1"/>
    <property type="match status" value="1"/>
</dbReference>
<accession>A0A498TZS9</accession>
<feature type="transmembrane region" description="Helical" evidence="7">
    <location>
        <begin position="241"/>
        <end position="261"/>
    </location>
</feature>
<evidence type="ECO:0000256" key="5">
    <source>
        <dbReference type="ARBA" id="ARBA00022989"/>
    </source>
</evidence>
<feature type="transmembrane region" description="Helical" evidence="7">
    <location>
        <begin position="78"/>
        <end position="103"/>
    </location>
</feature>
<dbReference type="Proteomes" id="UP000185426">
    <property type="component" value="Chromosome"/>
</dbReference>
<dbReference type="GO" id="GO:0055085">
    <property type="term" value="P:transmembrane transport"/>
    <property type="evidence" value="ECO:0007669"/>
    <property type="project" value="InterPro"/>
</dbReference>
<keyword evidence="3" id="KW-1003">Cell membrane</keyword>
<accession>A0A1L6ZNP7</accession>
<comment type="similarity">
    <text evidence="7">Belongs to the binding-protein-dependent transport system permease family.</text>
</comment>
<dbReference type="InterPro" id="IPR000515">
    <property type="entry name" value="MetI-like"/>
</dbReference>
<evidence type="ECO:0000256" key="2">
    <source>
        <dbReference type="ARBA" id="ARBA00022448"/>
    </source>
</evidence>
<dbReference type="InterPro" id="IPR050366">
    <property type="entry name" value="BP-dependent_transpt_permease"/>
</dbReference>
<dbReference type="SUPFAM" id="SSF161098">
    <property type="entry name" value="MetI-like"/>
    <property type="match status" value="1"/>
</dbReference>
<name>A0A1L6ZNP7_BACIA</name>
<dbReference type="PANTHER" id="PTHR43386:SF1">
    <property type="entry name" value="D,D-DIPEPTIDE TRANSPORT SYSTEM PERMEASE PROTEIN DDPC-RELATED"/>
    <property type="match status" value="1"/>
</dbReference>
<feature type="transmembrane region" description="Helical" evidence="7">
    <location>
        <begin position="194"/>
        <end position="221"/>
    </location>
</feature>
<feature type="transmembrane region" description="Helical" evidence="7">
    <location>
        <begin position="123"/>
        <end position="146"/>
    </location>
</feature>
<dbReference type="Pfam" id="PF12911">
    <property type="entry name" value="OppC_N"/>
    <property type="match status" value="1"/>
</dbReference>
<organism evidence="8 9">
    <name type="scientific">Bacillus safensis</name>
    <dbReference type="NCBI Taxonomy" id="561879"/>
    <lineage>
        <taxon>Bacteria</taxon>
        <taxon>Bacillati</taxon>
        <taxon>Bacillota</taxon>
        <taxon>Bacilli</taxon>
        <taxon>Bacillales</taxon>
        <taxon>Bacillaceae</taxon>
        <taxon>Bacillus</taxon>
    </lineage>
</organism>
<evidence type="ECO:0000313" key="8">
    <source>
        <dbReference type="EMBL" id="APT48138.1"/>
    </source>
</evidence>
<dbReference type="AlphaFoldDB" id="A0A1L6ZNP7"/>
<evidence type="ECO:0000313" key="9">
    <source>
        <dbReference type="Proteomes" id="UP000185426"/>
    </source>
</evidence>
<dbReference type="InterPro" id="IPR025966">
    <property type="entry name" value="OppC_N"/>
</dbReference>
<dbReference type="InterPro" id="IPR035906">
    <property type="entry name" value="MetI-like_sf"/>
</dbReference>
<dbReference type="PROSITE" id="PS50928">
    <property type="entry name" value="ABC_TM1"/>
    <property type="match status" value="1"/>
</dbReference>
<evidence type="ECO:0000256" key="4">
    <source>
        <dbReference type="ARBA" id="ARBA00022692"/>
    </source>
</evidence>
<dbReference type="GO" id="GO:0005886">
    <property type="term" value="C:plasma membrane"/>
    <property type="evidence" value="ECO:0007669"/>
    <property type="project" value="UniProtKB-SubCell"/>
</dbReference>
<sequence length="295" mass="32399">MIGWHQLRKDRMAILSIWLLALVALAGLFAPMLAPHDPTNTNILQKYAGISLTYPLGTDHLGRCVLSRLLYGIRTTMLAAMLTMCITMLIGSALGLMAGFFRGKVDGVLMRLCDVMLSFPAEVMILAVVGILGPGLFNIILANVLAKWAWYTRMIRSSVLQYANEPSVQFAKVTGGKPFYILRRHLFPRISGEIAVFATLDAGWVILNISALSFLGLGVSAPTPEWGMMLNEAKNVMVTHPAHMLAPGLAILFVVMALSFLGDSLQHAANPAMHHTRKKGVRPFAFNRRKKSVRT</sequence>
<dbReference type="InterPro" id="IPR053474">
    <property type="entry name" value="Staphylopine_ABC_permease"/>
</dbReference>
<evidence type="ECO:0000256" key="7">
    <source>
        <dbReference type="RuleBase" id="RU363032"/>
    </source>
</evidence>
<dbReference type="PANTHER" id="PTHR43386">
    <property type="entry name" value="OLIGOPEPTIDE TRANSPORT SYSTEM PERMEASE PROTEIN APPC"/>
    <property type="match status" value="1"/>
</dbReference>
<protein>
    <submittedName>
        <fullName evidence="8">Nickel ABC transporter permease subunit NikC</fullName>
    </submittedName>
</protein>
<feature type="transmembrane region" description="Helical" evidence="7">
    <location>
        <begin position="12"/>
        <end position="34"/>
    </location>
</feature>
<comment type="subcellular location">
    <subcellularLocation>
        <location evidence="1 7">Cell membrane</location>
        <topology evidence="1 7">Multi-pass membrane protein</topology>
    </subcellularLocation>
</comment>
<gene>
    <name evidence="8" type="ORF">BSA145_04305</name>
</gene>
<keyword evidence="6 7" id="KW-0472">Membrane</keyword>
<dbReference type="NCBIfam" id="NF045473">
    <property type="entry name" value="Opp1C"/>
    <property type="match status" value="1"/>
</dbReference>